<dbReference type="GO" id="GO:0051301">
    <property type="term" value="P:cell division"/>
    <property type="evidence" value="ECO:0007669"/>
    <property type="project" value="InterPro"/>
</dbReference>
<dbReference type="NCBIfam" id="TIGR02210">
    <property type="entry name" value="rodA_shape"/>
    <property type="match status" value="1"/>
</dbReference>
<dbReference type="InterPro" id="IPR001182">
    <property type="entry name" value="FtsW/RodA"/>
</dbReference>
<evidence type="ECO:0000313" key="12">
    <source>
        <dbReference type="EMBL" id="SEH06953.1"/>
    </source>
</evidence>
<feature type="transmembrane region" description="Helical" evidence="11">
    <location>
        <begin position="15"/>
        <end position="35"/>
    </location>
</feature>
<comment type="subcellular location">
    <subcellularLocation>
        <location evidence="11">Cell inner membrane</location>
        <topology evidence="11">Multi-pass membrane protein</topology>
    </subcellularLocation>
    <subcellularLocation>
        <location evidence="1">Membrane</location>
        <topology evidence="1">Multi-pass membrane protein</topology>
    </subcellularLocation>
</comment>
<evidence type="ECO:0000256" key="8">
    <source>
        <dbReference type="ARBA" id="ARBA00022989"/>
    </source>
</evidence>
<organism evidence="12 13">
    <name type="scientific">Candidatus Venteria ishoeyi</name>
    <dbReference type="NCBI Taxonomy" id="1899563"/>
    <lineage>
        <taxon>Bacteria</taxon>
        <taxon>Pseudomonadati</taxon>
        <taxon>Pseudomonadota</taxon>
        <taxon>Gammaproteobacteria</taxon>
        <taxon>Thiotrichales</taxon>
        <taxon>Thiotrichaceae</taxon>
        <taxon>Venteria</taxon>
    </lineage>
</organism>
<name>A0A1H6FBD5_9GAMM</name>
<reference evidence="12 13" key="1">
    <citation type="submission" date="2016-10" db="EMBL/GenBank/DDBJ databases">
        <authorList>
            <person name="de Groot N.N."/>
        </authorList>
    </citation>
    <scope>NUCLEOTIDE SEQUENCE [LARGE SCALE GENOMIC DNA]</scope>
    <source>
        <strain evidence="12">MBHS1</strain>
    </source>
</reference>
<proteinExistence type="inferred from homology"/>
<feature type="transmembrane region" description="Helical" evidence="11">
    <location>
        <begin position="71"/>
        <end position="92"/>
    </location>
</feature>
<dbReference type="EC" id="2.4.99.28" evidence="11"/>
<comment type="catalytic activity">
    <reaction evidence="11">
        <text>[GlcNAc-(1-&gt;4)-Mur2Ac(oyl-L-Ala-gamma-D-Glu-L-Lys-D-Ala-D-Ala)](n)-di-trans,octa-cis-undecaprenyl diphosphate + beta-D-GlcNAc-(1-&gt;4)-Mur2Ac(oyl-L-Ala-gamma-D-Glu-L-Lys-D-Ala-D-Ala)-di-trans,octa-cis-undecaprenyl diphosphate = [GlcNAc-(1-&gt;4)-Mur2Ac(oyl-L-Ala-gamma-D-Glu-L-Lys-D-Ala-D-Ala)](n+1)-di-trans,octa-cis-undecaprenyl diphosphate + di-trans,octa-cis-undecaprenyl diphosphate + H(+)</text>
        <dbReference type="Rhea" id="RHEA:23708"/>
        <dbReference type="Rhea" id="RHEA-COMP:9602"/>
        <dbReference type="Rhea" id="RHEA-COMP:9603"/>
        <dbReference type="ChEBI" id="CHEBI:15378"/>
        <dbReference type="ChEBI" id="CHEBI:58405"/>
        <dbReference type="ChEBI" id="CHEBI:60033"/>
        <dbReference type="ChEBI" id="CHEBI:78435"/>
        <dbReference type="EC" id="2.4.99.28"/>
    </reaction>
</comment>
<evidence type="ECO:0000313" key="13">
    <source>
        <dbReference type="Proteomes" id="UP000236724"/>
    </source>
</evidence>
<keyword evidence="9 11" id="KW-0472">Membrane</keyword>
<dbReference type="AlphaFoldDB" id="A0A1H6FBD5"/>
<evidence type="ECO:0000256" key="1">
    <source>
        <dbReference type="ARBA" id="ARBA00004141"/>
    </source>
</evidence>
<dbReference type="Pfam" id="PF01098">
    <property type="entry name" value="FTSW_RODA_SPOVE"/>
    <property type="match status" value="1"/>
</dbReference>
<feature type="transmembrane region" description="Helical" evidence="11">
    <location>
        <begin position="47"/>
        <end position="65"/>
    </location>
</feature>
<evidence type="ECO:0000256" key="5">
    <source>
        <dbReference type="ARBA" id="ARBA00022692"/>
    </source>
</evidence>
<evidence type="ECO:0000256" key="11">
    <source>
        <dbReference type="HAMAP-Rule" id="MF_02079"/>
    </source>
</evidence>
<dbReference type="GO" id="GO:0009252">
    <property type="term" value="P:peptidoglycan biosynthetic process"/>
    <property type="evidence" value="ECO:0007669"/>
    <property type="project" value="UniProtKB-UniRule"/>
</dbReference>
<dbReference type="RefSeq" id="WP_103920675.1">
    <property type="nucleotide sequence ID" value="NZ_FMSV02000512.1"/>
</dbReference>
<evidence type="ECO:0000256" key="4">
    <source>
        <dbReference type="ARBA" id="ARBA00022679"/>
    </source>
</evidence>
<keyword evidence="10 11" id="KW-0961">Cell wall biogenesis/degradation</keyword>
<dbReference type="GO" id="GO:0008360">
    <property type="term" value="P:regulation of cell shape"/>
    <property type="evidence" value="ECO:0007669"/>
    <property type="project" value="UniProtKB-KW"/>
</dbReference>
<evidence type="ECO:0000256" key="10">
    <source>
        <dbReference type="ARBA" id="ARBA00023316"/>
    </source>
</evidence>
<sequence>MRVSWKVSPTLNLDIPLLLGLFTLSGISLAVLYSASGESMAILIKQSIRLGIGFFVMLLLAQVRSQQLMRWTPIFYVIGMAMLVAVLLVGTVGKGAQRWLDLGFMRFQPSEIMKVIVPLTIAWYFADKPLPPNYKRLGFALILILIPTLLIAKQPDLGTSLLIAASGIFVLLLAGIPWALVFGALLAGGGAVAAVTLTPLREYVFHPYQWRRIQTLLNPESDPLGSGYHIIQSKIAIGSGGLYGKGWLNGTQSHLEFLPERSTDFIFAVLSEEFGLMGVIALLMVYVFIITRGLYIATQAQGIFGKLVAGSITLTFFVYIFVNIGMVSGLLPVVGLPLPLISYGGTSIVSILSGFGILMGVHAHKRLLSE</sequence>
<protein>
    <recommendedName>
        <fullName evidence="11">Peptidoglycan glycosyltransferase MrdB</fullName>
        <shortName evidence="11">PGT</shortName>
        <ecNumber evidence="11">2.4.99.28</ecNumber>
    </recommendedName>
    <alternativeName>
        <fullName evidence="11">Cell elongation protein RodA</fullName>
    </alternativeName>
    <alternativeName>
        <fullName evidence="11">Cell wall polymerase</fullName>
    </alternativeName>
    <alternativeName>
        <fullName evidence="11">Peptidoglycan polymerase</fullName>
        <shortName evidence="11">PG polymerase</shortName>
    </alternativeName>
</protein>
<evidence type="ECO:0000256" key="7">
    <source>
        <dbReference type="ARBA" id="ARBA00022984"/>
    </source>
</evidence>
<keyword evidence="13" id="KW-1185">Reference proteome</keyword>
<dbReference type="HAMAP" id="MF_02079">
    <property type="entry name" value="PGT_RodA"/>
    <property type="match status" value="1"/>
</dbReference>
<feature type="transmembrane region" description="Helical" evidence="11">
    <location>
        <begin position="340"/>
        <end position="361"/>
    </location>
</feature>
<keyword evidence="3 11" id="KW-0328">Glycosyltransferase</keyword>
<keyword evidence="6 11" id="KW-0133">Cell shape</keyword>
<keyword evidence="4 11" id="KW-0808">Transferase</keyword>
<feature type="transmembrane region" description="Helical" evidence="11">
    <location>
        <begin position="274"/>
        <end position="295"/>
    </location>
</feature>
<dbReference type="EMBL" id="FMSV02000512">
    <property type="protein sequence ID" value="SEH06953.1"/>
    <property type="molecule type" value="Genomic_DNA"/>
</dbReference>
<dbReference type="UniPathway" id="UPA00219"/>
<dbReference type="PROSITE" id="PS00428">
    <property type="entry name" value="FTSW_RODA_SPOVE"/>
    <property type="match status" value="1"/>
</dbReference>
<accession>A0A1H6FBD5</accession>
<feature type="transmembrane region" description="Helical" evidence="11">
    <location>
        <begin position="161"/>
        <end position="187"/>
    </location>
</feature>
<keyword evidence="7 11" id="KW-0573">Peptidoglycan synthesis</keyword>
<evidence type="ECO:0000256" key="6">
    <source>
        <dbReference type="ARBA" id="ARBA00022960"/>
    </source>
</evidence>
<keyword evidence="8 11" id="KW-1133">Transmembrane helix</keyword>
<dbReference type="InterPro" id="IPR011923">
    <property type="entry name" value="RodA/MrdB"/>
</dbReference>
<evidence type="ECO:0000256" key="3">
    <source>
        <dbReference type="ARBA" id="ARBA00022676"/>
    </source>
</evidence>
<dbReference type="Proteomes" id="UP000236724">
    <property type="component" value="Unassembled WGS sequence"/>
</dbReference>
<keyword evidence="11" id="KW-0997">Cell inner membrane</keyword>
<feature type="transmembrane region" description="Helical" evidence="11">
    <location>
        <begin position="137"/>
        <end position="152"/>
    </location>
</feature>
<dbReference type="GO" id="GO:0032153">
    <property type="term" value="C:cell division site"/>
    <property type="evidence" value="ECO:0007669"/>
    <property type="project" value="TreeGrafter"/>
</dbReference>
<comment type="function">
    <text evidence="11">Peptidoglycan polymerase that is essential for cell wall elongation.</text>
</comment>
<evidence type="ECO:0000256" key="9">
    <source>
        <dbReference type="ARBA" id="ARBA00023136"/>
    </source>
</evidence>
<dbReference type="GO" id="GO:0005886">
    <property type="term" value="C:plasma membrane"/>
    <property type="evidence" value="ECO:0007669"/>
    <property type="project" value="UniProtKB-SubCell"/>
</dbReference>
<dbReference type="InterPro" id="IPR018365">
    <property type="entry name" value="Cell_cycle_FtsW-rel_CS"/>
</dbReference>
<dbReference type="GO" id="GO:0015648">
    <property type="term" value="F:lipid-linked peptidoglycan transporter activity"/>
    <property type="evidence" value="ECO:0007669"/>
    <property type="project" value="TreeGrafter"/>
</dbReference>
<evidence type="ECO:0000256" key="2">
    <source>
        <dbReference type="ARBA" id="ARBA00022475"/>
    </source>
</evidence>
<dbReference type="GO" id="GO:0008955">
    <property type="term" value="F:peptidoglycan glycosyltransferase activity"/>
    <property type="evidence" value="ECO:0007669"/>
    <property type="project" value="UniProtKB-UniRule"/>
</dbReference>
<gene>
    <name evidence="12" type="primary">mrdB_2</name>
    <name evidence="11" type="synonym">mrdB</name>
    <name evidence="11" type="synonym">rodA</name>
    <name evidence="12" type="ORF">MBHS_02819</name>
</gene>
<keyword evidence="2 11" id="KW-1003">Cell membrane</keyword>
<dbReference type="OrthoDB" id="9768187at2"/>
<comment type="pathway">
    <text evidence="11">Cell wall biogenesis; peptidoglycan biosynthesis.</text>
</comment>
<dbReference type="GO" id="GO:0071555">
    <property type="term" value="P:cell wall organization"/>
    <property type="evidence" value="ECO:0007669"/>
    <property type="project" value="UniProtKB-KW"/>
</dbReference>
<keyword evidence="5 11" id="KW-0812">Transmembrane</keyword>
<comment type="similarity">
    <text evidence="11">Belongs to the SEDS family. MrdB/RodA subfamily.</text>
</comment>
<dbReference type="PANTHER" id="PTHR30474:SF1">
    <property type="entry name" value="PEPTIDOGLYCAN GLYCOSYLTRANSFERASE MRDB"/>
    <property type="match status" value="1"/>
</dbReference>
<feature type="transmembrane region" description="Helical" evidence="11">
    <location>
        <begin position="307"/>
        <end position="334"/>
    </location>
</feature>
<dbReference type="PANTHER" id="PTHR30474">
    <property type="entry name" value="CELL CYCLE PROTEIN"/>
    <property type="match status" value="1"/>
</dbReference>